<dbReference type="Gene3D" id="3.50.50.60">
    <property type="entry name" value="FAD/NAD(P)-binding domain"/>
    <property type="match status" value="1"/>
</dbReference>
<dbReference type="GO" id="GO:0071949">
    <property type="term" value="F:FAD binding"/>
    <property type="evidence" value="ECO:0007669"/>
    <property type="project" value="InterPro"/>
</dbReference>
<evidence type="ECO:0000313" key="5">
    <source>
        <dbReference type="EMBL" id="ADJ27054.1"/>
    </source>
</evidence>
<accession>D8K859</accession>
<feature type="domain" description="FAD-binding" evidence="4">
    <location>
        <begin position="7"/>
        <end position="340"/>
    </location>
</feature>
<dbReference type="EMBL" id="CP002086">
    <property type="protein sequence ID" value="ADJ27054.1"/>
    <property type="molecule type" value="Genomic_DNA"/>
</dbReference>
<evidence type="ECO:0000259" key="4">
    <source>
        <dbReference type="Pfam" id="PF01494"/>
    </source>
</evidence>
<evidence type="ECO:0000256" key="2">
    <source>
        <dbReference type="ARBA" id="ARBA00022630"/>
    </source>
</evidence>
<dbReference type="AlphaFoldDB" id="D8K859"/>
<name>D8K859_NITWC</name>
<reference evidence="5 6" key="1">
    <citation type="submission" date="2010-06" db="EMBL/GenBank/DDBJ databases">
        <title>Complete sequence of chromosome of Nitrosococcus watsoni C-113.</title>
        <authorList>
            <consortium name="US DOE Joint Genome Institute"/>
            <person name="Lucas S."/>
            <person name="Copeland A."/>
            <person name="Lapidus A."/>
            <person name="Cheng J.-F."/>
            <person name="Bruce D."/>
            <person name="Goodwin L."/>
            <person name="Pitluck S."/>
            <person name="Malfatti S.A."/>
            <person name="Chain P.S.G."/>
            <person name="Land M."/>
            <person name="Hauser L."/>
            <person name="Kyrpides N."/>
            <person name="Ivanova N."/>
            <person name="Cambell M.A."/>
            <person name="Heidelberg J.F."/>
            <person name="Klotz M.G."/>
            <person name="Woyke T."/>
        </authorList>
    </citation>
    <scope>NUCLEOTIDE SEQUENCE [LARGE SCALE GENOMIC DNA]</scope>
    <source>
        <strain evidence="5 6">C-113</strain>
    </source>
</reference>
<keyword evidence="3" id="KW-0274">FAD</keyword>
<keyword evidence="5" id="KW-0560">Oxidoreductase</keyword>
<dbReference type="eggNOG" id="COG0654">
    <property type="taxonomic scope" value="Bacteria"/>
</dbReference>
<dbReference type="PANTHER" id="PTHR43004">
    <property type="entry name" value="TRK SYSTEM POTASSIUM UPTAKE PROTEIN"/>
    <property type="match status" value="1"/>
</dbReference>
<comment type="cofactor">
    <cofactor evidence="1">
        <name>FAD</name>
        <dbReference type="ChEBI" id="CHEBI:57692"/>
    </cofactor>
</comment>
<dbReference type="InterPro" id="IPR036188">
    <property type="entry name" value="FAD/NAD-bd_sf"/>
</dbReference>
<organism evidence="5 6">
    <name type="scientific">Nitrosococcus watsoni (strain C-113)</name>
    <dbReference type="NCBI Taxonomy" id="105559"/>
    <lineage>
        <taxon>Bacteria</taxon>
        <taxon>Pseudomonadati</taxon>
        <taxon>Pseudomonadota</taxon>
        <taxon>Gammaproteobacteria</taxon>
        <taxon>Chromatiales</taxon>
        <taxon>Chromatiaceae</taxon>
        <taxon>Nitrosococcus</taxon>
    </lineage>
</organism>
<dbReference type="KEGG" id="nwa:Nwat_0066"/>
<protein>
    <submittedName>
        <fullName evidence="5">Monooxygenase FAD-binding protein</fullName>
    </submittedName>
</protein>
<keyword evidence="6" id="KW-1185">Reference proteome</keyword>
<dbReference type="RefSeq" id="WP_013219166.1">
    <property type="nucleotide sequence ID" value="NC_014315.1"/>
</dbReference>
<evidence type="ECO:0000313" key="6">
    <source>
        <dbReference type="Proteomes" id="UP000000393"/>
    </source>
</evidence>
<dbReference type="InterPro" id="IPR002938">
    <property type="entry name" value="FAD-bd"/>
</dbReference>
<dbReference type="STRING" id="105559.Nwat_0066"/>
<evidence type="ECO:0000256" key="3">
    <source>
        <dbReference type="ARBA" id="ARBA00022827"/>
    </source>
</evidence>
<dbReference type="Pfam" id="PF01494">
    <property type="entry name" value="FAD_binding_3"/>
    <property type="match status" value="1"/>
</dbReference>
<dbReference type="Gene3D" id="3.30.70.2450">
    <property type="match status" value="1"/>
</dbReference>
<dbReference type="Proteomes" id="UP000000393">
    <property type="component" value="Chromosome"/>
</dbReference>
<sequence>MMTVPSETEILIVGAGPTGLTLTAELGRRGIDAVTVDKAAEGANTSRAAVVHARTLEVLEPLGIVPQMLEEGVKVPIFRIRDRDKVLITVDFREIPSKYAFALMCPQNRTEAILLSRLQAFGGNILRSAEVTGADITANGAHVEVKANDSIHEISARWVIGCDGMHSKIREAAGIAFKGATYKEGFVLADVHMDWPLDREEVSLFFSPDGLVVVAPLPQNRYRIVATAEDAPEQPSIPYVQALLDARGPKANPARILDSFWSGHFKVHHRVAQNPRKGRVLLCGDAAHVHSPAGGQGMNTGIQDAVALAEVLADVLSGSDAARLDTWAVDRHKIAERVVALTDRATKMATLRSSVGQGLRNVAISLAGHIPSFTQNLGRTIAELENRAEDKKQGYDGRIAL</sequence>
<gene>
    <name evidence="5" type="ordered locus">Nwat_0066</name>
</gene>
<dbReference type="PANTHER" id="PTHR43004:SF19">
    <property type="entry name" value="BINDING MONOOXYGENASE, PUTATIVE (JCVI)-RELATED"/>
    <property type="match status" value="1"/>
</dbReference>
<dbReference type="SUPFAM" id="SSF51905">
    <property type="entry name" value="FAD/NAD(P)-binding domain"/>
    <property type="match status" value="1"/>
</dbReference>
<dbReference type="GO" id="GO:0016709">
    <property type="term" value="F:oxidoreductase activity, acting on paired donors, with incorporation or reduction of molecular oxygen, NAD(P)H as one donor, and incorporation of one atom of oxygen"/>
    <property type="evidence" value="ECO:0007669"/>
    <property type="project" value="UniProtKB-ARBA"/>
</dbReference>
<dbReference type="HOGENOM" id="CLU_009665_20_0_6"/>
<keyword evidence="5" id="KW-0503">Monooxygenase</keyword>
<dbReference type="PRINTS" id="PR00420">
    <property type="entry name" value="RNGMNOXGNASE"/>
</dbReference>
<evidence type="ECO:0000256" key="1">
    <source>
        <dbReference type="ARBA" id="ARBA00001974"/>
    </source>
</evidence>
<proteinExistence type="predicted"/>
<dbReference type="InterPro" id="IPR050641">
    <property type="entry name" value="RIFMO-like"/>
</dbReference>
<keyword evidence="2" id="KW-0285">Flavoprotein</keyword>